<dbReference type="InterPro" id="IPR050275">
    <property type="entry name" value="PGM_Phosphatase"/>
</dbReference>
<dbReference type="Gene3D" id="3.40.50.1240">
    <property type="entry name" value="Phosphoglycerate mutase-like"/>
    <property type="match status" value="1"/>
</dbReference>
<dbReference type="InterPro" id="IPR029033">
    <property type="entry name" value="His_PPase_superfam"/>
</dbReference>
<accession>A0A0G0C094</accession>
<comment type="caution">
    <text evidence="1">The sequence shown here is derived from an EMBL/GenBank/DDBJ whole genome shotgun (WGS) entry which is preliminary data.</text>
</comment>
<dbReference type="Proteomes" id="UP000034581">
    <property type="component" value="Unassembled WGS sequence"/>
</dbReference>
<evidence type="ECO:0000313" key="2">
    <source>
        <dbReference type="Proteomes" id="UP000034581"/>
    </source>
</evidence>
<protein>
    <submittedName>
        <fullName evidence="1">Phosphoglycerate mutase</fullName>
    </submittedName>
</protein>
<dbReference type="SUPFAM" id="SSF53254">
    <property type="entry name" value="Phosphoglycerate mutase-like"/>
    <property type="match status" value="1"/>
</dbReference>
<dbReference type="Pfam" id="PF00300">
    <property type="entry name" value="His_Phos_1"/>
    <property type="match status" value="1"/>
</dbReference>
<name>A0A0G0C094_UNCC3</name>
<gene>
    <name evidence="1" type="ORF">UR67_C0006G0068</name>
</gene>
<dbReference type="PANTHER" id="PTHR48100">
    <property type="entry name" value="BROAD-SPECIFICITY PHOSPHATASE YOR283W-RELATED"/>
    <property type="match status" value="1"/>
</dbReference>
<dbReference type="AlphaFoldDB" id="A0A0G0C094"/>
<organism evidence="1 2">
    <name type="scientific">candidate division CPR3 bacterium GW2011_GWF2_35_18</name>
    <dbReference type="NCBI Taxonomy" id="1618350"/>
    <lineage>
        <taxon>Bacteria</taxon>
        <taxon>Bacteria division CPR3</taxon>
    </lineage>
</organism>
<dbReference type="EMBL" id="LBQB01000006">
    <property type="protein sequence ID" value="KKP69501.1"/>
    <property type="molecule type" value="Genomic_DNA"/>
</dbReference>
<dbReference type="GO" id="GO:0016791">
    <property type="term" value="F:phosphatase activity"/>
    <property type="evidence" value="ECO:0007669"/>
    <property type="project" value="TreeGrafter"/>
</dbReference>
<reference evidence="1 2" key="1">
    <citation type="journal article" date="2015" name="Nature">
        <title>rRNA introns, odd ribosomes, and small enigmatic genomes across a large radiation of phyla.</title>
        <authorList>
            <person name="Brown C.T."/>
            <person name="Hug L.A."/>
            <person name="Thomas B.C."/>
            <person name="Sharon I."/>
            <person name="Castelle C.J."/>
            <person name="Singh A."/>
            <person name="Wilkins M.J."/>
            <person name="Williams K.H."/>
            <person name="Banfield J.F."/>
        </authorList>
    </citation>
    <scope>NUCLEOTIDE SEQUENCE [LARGE SCALE GENOMIC DNA]</scope>
</reference>
<dbReference type="CDD" id="cd07067">
    <property type="entry name" value="HP_PGM_like"/>
    <property type="match status" value="1"/>
</dbReference>
<sequence length="204" mass="23272">MKDITKTTIFFVRHGETHKGKEIFWSRKPGRSLSQKGIKQIEKAASYLSQFPIIGIFYSPSKRTTQSAIIISESFRHAEITTSKELWEWDQGFNGKRVEGKPFSSFGQEINNVYQSHPTKMIGGETLIEAIQRASGFVNELIFKYEGKFIVCVSHEDVIRGTVLVLQKESLDNLNSIPCVKGSIYKLVFRKERLISVEYIPGFT</sequence>
<dbReference type="STRING" id="1618350.UR67_C0006G0068"/>
<evidence type="ECO:0000313" key="1">
    <source>
        <dbReference type="EMBL" id="KKP69501.1"/>
    </source>
</evidence>
<dbReference type="InterPro" id="IPR013078">
    <property type="entry name" value="His_Pase_superF_clade-1"/>
</dbReference>
<proteinExistence type="predicted"/>
<dbReference type="SMART" id="SM00855">
    <property type="entry name" value="PGAM"/>
    <property type="match status" value="1"/>
</dbReference>